<dbReference type="Pfam" id="PF02219">
    <property type="entry name" value="MTHFR"/>
    <property type="match status" value="1"/>
</dbReference>
<dbReference type="CDD" id="cd00537">
    <property type="entry name" value="MTHFR"/>
    <property type="match status" value="1"/>
</dbReference>
<dbReference type="EMBL" id="GAKP01012858">
    <property type="protein sequence ID" value="JAC46094.1"/>
    <property type="molecule type" value="Transcribed_RNA"/>
</dbReference>
<dbReference type="GO" id="GO:0071949">
    <property type="term" value="F:FAD binding"/>
    <property type="evidence" value="ECO:0007669"/>
    <property type="project" value="TreeGrafter"/>
</dbReference>
<dbReference type="GO" id="GO:0004489">
    <property type="term" value="F:methylenetetrahydrofolate reductase [NAD(P)H] activity"/>
    <property type="evidence" value="ECO:0007669"/>
    <property type="project" value="InterPro"/>
</dbReference>
<protein>
    <submittedName>
        <fullName evidence="8">Methylenetetrahydrofolate reductase</fullName>
    </submittedName>
</protein>
<dbReference type="GO" id="GO:0005829">
    <property type="term" value="C:cytosol"/>
    <property type="evidence" value="ECO:0007669"/>
    <property type="project" value="TreeGrafter"/>
</dbReference>
<evidence type="ECO:0000313" key="8">
    <source>
        <dbReference type="EMBL" id="JAC46094.1"/>
    </source>
</evidence>
<dbReference type="PANTHER" id="PTHR45754">
    <property type="entry name" value="METHYLENETETRAHYDROFOLATE REDUCTASE"/>
    <property type="match status" value="1"/>
</dbReference>
<evidence type="ECO:0000256" key="1">
    <source>
        <dbReference type="ARBA" id="ARBA00001974"/>
    </source>
</evidence>
<evidence type="ECO:0000256" key="7">
    <source>
        <dbReference type="RuleBase" id="RU004254"/>
    </source>
</evidence>
<dbReference type="AlphaFoldDB" id="A0A034VUF3"/>
<evidence type="ECO:0000256" key="2">
    <source>
        <dbReference type="ARBA" id="ARBA00004777"/>
    </source>
</evidence>
<evidence type="ECO:0000256" key="5">
    <source>
        <dbReference type="ARBA" id="ARBA00022827"/>
    </source>
</evidence>
<dbReference type="InterPro" id="IPR029041">
    <property type="entry name" value="FAD-linked_oxidoreductase-like"/>
</dbReference>
<comment type="pathway">
    <text evidence="2 7">One-carbon metabolism; tetrahydrofolate interconversion.</text>
</comment>
<gene>
    <name evidence="8" type="primary">MTHR</name>
</gene>
<dbReference type="SUPFAM" id="SSF51730">
    <property type="entry name" value="FAD-linked oxidoreductase"/>
    <property type="match status" value="1"/>
</dbReference>
<dbReference type="GO" id="GO:0009086">
    <property type="term" value="P:methionine biosynthetic process"/>
    <property type="evidence" value="ECO:0007669"/>
    <property type="project" value="TreeGrafter"/>
</dbReference>
<comment type="similarity">
    <text evidence="3">Belongs to the methylenetetrahydrofolate reductase family.</text>
</comment>
<dbReference type="PANTHER" id="PTHR45754:SF3">
    <property type="entry name" value="METHYLENETETRAHYDROFOLATE REDUCTASE (NADPH)"/>
    <property type="match status" value="1"/>
</dbReference>
<keyword evidence="5" id="KW-0274">FAD</keyword>
<dbReference type="GO" id="GO:0035999">
    <property type="term" value="P:tetrahydrofolate interconversion"/>
    <property type="evidence" value="ECO:0007669"/>
    <property type="project" value="UniProtKB-UniPathway"/>
</dbReference>
<name>A0A034VUF3_BACDO</name>
<proteinExistence type="inferred from homology"/>
<keyword evidence="4" id="KW-0285">Flavoprotein</keyword>
<sequence>MALKTPPNCERTKAFYATLKSSAISLHRSERIQLFENLFVNQIAIACGYGRTTKVPLTQNQKKISILNQNLRRSDIRIQKTMHNPDYVPATNCCNATTSICGGHVPLPTAPEFHPIYVRFSSKQQAPEQRKLAELFKQKVAAKEFFYGIELTARSYGKQPSLLDYNGFDVLLPLFTSLVWLGRDYANVEDVNAIEAISLGRQLQPHVVVMPHFTCYRADSRRLDDFLTLNFTNVLALRGDDVVPQQQFQHAKDMVEYIRSKRGDTISIGVAGYPDGHPESKSLDEDMQYLKEKVDAGADFIVTQICFSPESIISFVQKCRKMGITVPIIVGVIVPDNMRILQFIMNIVKAVIPEEQLSKYKELEGDRKAFKAYAVENAVRTVQMLLDSNLDVYGFQFFTMNRLKSVQQVIQQILNMNQTQSI</sequence>
<reference evidence="8" key="1">
    <citation type="journal article" date="2014" name="BMC Genomics">
        <title>Characterizing the developmental transcriptome of the oriental fruit fly, Bactrocera dorsalis (Diptera: Tephritidae) through comparative genomic analysis with Drosophila melanogaster utilizing modENCODE datasets.</title>
        <authorList>
            <person name="Geib S.M."/>
            <person name="Calla B."/>
            <person name="Hall B."/>
            <person name="Hou S."/>
            <person name="Manoukis N.C."/>
        </authorList>
    </citation>
    <scope>NUCLEOTIDE SEQUENCE</scope>
    <source>
        <strain evidence="8">Punador</strain>
    </source>
</reference>
<comment type="cofactor">
    <cofactor evidence="1">
        <name>FAD</name>
        <dbReference type="ChEBI" id="CHEBI:57692"/>
    </cofactor>
</comment>
<dbReference type="OrthoDB" id="16284at2759"/>
<dbReference type="InterPro" id="IPR003171">
    <property type="entry name" value="Mehydrof_redctse-like"/>
</dbReference>
<evidence type="ECO:0000256" key="6">
    <source>
        <dbReference type="ARBA" id="ARBA00023002"/>
    </source>
</evidence>
<evidence type="ECO:0000256" key="4">
    <source>
        <dbReference type="ARBA" id="ARBA00022630"/>
    </source>
</evidence>
<organism evidence="8">
    <name type="scientific">Bactrocera dorsalis</name>
    <name type="common">Oriental fruit fly</name>
    <name type="synonym">Dacus dorsalis</name>
    <dbReference type="NCBI Taxonomy" id="27457"/>
    <lineage>
        <taxon>Eukaryota</taxon>
        <taxon>Metazoa</taxon>
        <taxon>Ecdysozoa</taxon>
        <taxon>Arthropoda</taxon>
        <taxon>Hexapoda</taxon>
        <taxon>Insecta</taxon>
        <taxon>Pterygota</taxon>
        <taxon>Neoptera</taxon>
        <taxon>Endopterygota</taxon>
        <taxon>Diptera</taxon>
        <taxon>Brachycera</taxon>
        <taxon>Muscomorpha</taxon>
        <taxon>Tephritoidea</taxon>
        <taxon>Tephritidae</taxon>
        <taxon>Bactrocera</taxon>
        <taxon>Bactrocera</taxon>
    </lineage>
</organism>
<keyword evidence="6" id="KW-0560">Oxidoreductase</keyword>
<evidence type="ECO:0000256" key="3">
    <source>
        <dbReference type="ARBA" id="ARBA00006743"/>
    </source>
</evidence>
<dbReference type="UniPathway" id="UPA00193"/>
<accession>A0A034VUF3</accession>
<dbReference type="Gene3D" id="3.20.20.220">
    <property type="match status" value="1"/>
</dbReference>